<sequence>MITAAIPRPPVHGADDLPPLVRRARLQDAPGLHALSLAFIRSGALRPRSIDHYRAHAGEFLLASGRGRTGPLGCLALSDEGEGAAVLYNFCVARGSQGQGLGAVLLRAAFAEARGRSVRELFTATTGGAAVFRRYGFQPAAPGRAPAAWAGALDPARGSEVLVRRV</sequence>
<protein>
    <submittedName>
        <fullName evidence="2">GNAT family N-acetyltransferase</fullName>
        <ecNumber evidence="2">2.3.1.-</ecNumber>
    </submittedName>
</protein>
<evidence type="ECO:0000259" key="1">
    <source>
        <dbReference type="PROSITE" id="PS51186"/>
    </source>
</evidence>
<dbReference type="CDD" id="cd04301">
    <property type="entry name" value="NAT_SF"/>
    <property type="match status" value="1"/>
</dbReference>
<keyword evidence="2" id="KW-0012">Acyltransferase</keyword>
<accession>A0AAU2JJE5</accession>
<name>A0AAU2JJE5_9ACTN</name>
<evidence type="ECO:0000313" key="2">
    <source>
        <dbReference type="EMBL" id="WTU71866.1"/>
    </source>
</evidence>
<feature type="domain" description="N-acetyltransferase" evidence="1">
    <location>
        <begin position="19"/>
        <end position="160"/>
    </location>
</feature>
<keyword evidence="2" id="KW-0808">Transferase</keyword>
<dbReference type="InterPro" id="IPR016181">
    <property type="entry name" value="Acyl_CoA_acyltransferase"/>
</dbReference>
<reference evidence="2" key="1">
    <citation type="submission" date="2022-10" db="EMBL/GenBank/DDBJ databases">
        <title>The complete genomes of actinobacterial strains from the NBC collection.</title>
        <authorList>
            <person name="Joergensen T.S."/>
            <person name="Alvarez Arevalo M."/>
            <person name="Sterndorff E.B."/>
            <person name="Faurdal D."/>
            <person name="Vuksanovic O."/>
            <person name="Mourched A.-S."/>
            <person name="Charusanti P."/>
            <person name="Shaw S."/>
            <person name="Blin K."/>
            <person name="Weber T."/>
        </authorList>
    </citation>
    <scope>NUCLEOTIDE SEQUENCE</scope>
    <source>
        <strain evidence="2">NBC_00049</strain>
    </source>
</reference>
<dbReference type="InterPro" id="IPR000182">
    <property type="entry name" value="GNAT_dom"/>
</dbReference>
<dbReference type="Gene3D" id="3.40.630.30">
    <property type="match status" value="1"/>
</dbReference>
<dbReference type="EMBL" id="CP108264">
    <property type="protein sequence ID" value="WTU71866.1"/>
    <property type="molecule type" value="Genomic_DNA"/>
</dbReference>
<dbReference type="EC" id="2.3.1.-" evidence="2"/>
<dbReference type="SUPFAM" id="SSF55729">
    <property type="entry name" value="Acyl-CoA N-acyltransferases (Nat)"/>
    <property type="match status" value="1"/>
</dbReference>
<gene>
    <name evidence="2" type="ORF">OG327_00140</name>
</gene>
<dbReference type="PROSITE" id="PS51186">
    <property type="entry name" value="GNAT"/>
    <property type="match status" value="1"/>
</dbReference>
<organism evidence="2">
    <name type="scientific">Streptomyces sp. NBC_00049</name>
    <dbReference type="NCBI Taxonomy" id="2903617"/>
    <lineage>
        <taxon>Bacteria</taxon>
        <taxon>Bacillati</taxon>
        <taxon>Actinomycetota</taxon>
        <taxon>Actinomycetes</taxon>
        <taxon>Kitasatosporales</taxon>
        <taxon>Streptomycetaceae</taxon>
        <taxon>Streptomyces</taxon>
    </lineage>
</organism>
<dbReference type="Pfam" id="PF13508">
    <property type="entry name" value="Acetyltransf_7"/>
    <property type="match status" value="1"/>
</dbReference>
<proteinExistence type="predicted"/>
<dbReference type="AlphaFoldDB" id="A0AAU2JJE5"/>
<dbReference type="GO" id="GO:0016747">
    <property type="term" value="F:acyltransferase activity, transferring groups other than amino-acyl groups"/>
    <property type="evidence" value="ECO:0007669"/>
    <property type="project" value="InterPro"/>
</dbReference>